<dbReference type="eggNOG" id="KOG0583">
    <property type="taxonomic scope" value="Eukaryota"/>
</dbReference>
<evidence type="ECO:0000313" key="7">
    <source>
        <dbReference type="Proteomes" id="UP000001542"/>
    </source>
</evidence>
<keyword evidence="4" id="KW-0723">Serine/threonine-protein kinase</keyword>
<name>A2DYX4_TRIV3</name>
<dbReference type="Proteomes" id="UP000001542">
    <property type="component" value="Unassembled WGS sequence"/>
</dbReference>
<organism evidence="6 7">
    <name type="scientific">Trichomonas vaginalis (strain ATCC PRA-98 / G3)</name>
    <dbReference type="NCBI Taxonomy" id="412133"/>
    <lineage>
        <taxon>Eukaryota</taxon>
        <taxon>Metamonada</taxon>
        <taxon>Parabasalia</taxon>
        <taxon>Trichomonadida</taxon>
        <taxon>Trichomonadidae</taxon>
        <taxon>Trichomonas</taxon>
    </lineage>
</organism>
<dbReference type="PROSITE" id="PS00107">
    <property type="entry name" value="PROTEIN_KINASE_ATP"/>
    <property type="match status" value="1"/>
</dbReference>
<dbReference type="Gene3D" id="1.10.510.10">
    <property type="entry name" value="Transferase(Phosphotransferase) domain 1"/>
    <property type="match status" value="1"/>
</dbReference>
<dbReference type="InterPro" id="IPR017441">
    <property type="entry name" value="Protein_kinase_ATP_BS"/>
</dbReference>
<evidence type="ECO:0000259" key="5">
    <source>
        <dbReference type="PROSITE" id="PS50011"/>
    </source>
</evidence>
<reference evidence="6" key="1">
    <citation type="submission" date="2006-10" db="EMBL/GenBank/DDBJ databases">
        <authorList>
            <person name="Amadeo P."/>
            <person name="Zhao Q."/>
            <person name="Wortman J."/>
            <person name="Fraser-Liggett C."/>
            <person name="Carlton J."/>
        </authorList>
    </citation>
    <scope>NUCLEOTIDE SEQUENCE</scope>
    <source>
        <strain evidence="6">G3</strain>
    </source>
</reference>
<evidence type="ECO:0000256" key="3">
    <source>
        <dbReference type="PROSITE-ProRule" id="PRU10141"/>
    </source>
</evidence>
<dbReference type="SMR" id="A2DYX4"/>
<feature type="domain" description="Protein kinase" evidence="5">
    <location>
        <begin position="12"/>
        <end position="260"/>
    </location>
</feature>
<dbReference type="OMA" id="QNIGHDI"/>
<protein>
    <submittedName>
        <fullName evidence="6">AGC family protein kinase</fullName>
    </submittedName>
</protein>
<accession>A2DYX4</accession>
<dbReference type="VEuPathDB" id="TrichDB:TVAG_255770"/>
<keyword evidence="6" id="KW-0808">Transferase</keyword>
<dbReference type="PANTHER" id="PTHR24362:SF309">
    <property type="entry name" value="PROTEIN KINASE DOMAIN-CONTAINING PROTEIN"/>
    <property type="match status" value="1"/>
</dbReference>
<dbReference type="SUPFAM" id="SSF56112">
    <property type="entry name" value="Protein kinase-like (PK-like)"/>
    <property type="match status" value="1"/>
</dbReference>
<proteinExistence type="inferred from homology"/>
<reference evidence="6" key="2">
    <citation type="journal article" date="2007" name="Science">
        <title>Draft genome sequence of the sexually transmitted pathogen Trichomonas vaginalis.</title>
        <authorList>
            <person name="Carlton J.M."/>
            <person name="Hirt R.P."/>
            <person name="Silva J.C."/>
            <person name="Delcher A.L."/>
            <person name="Schatz M."/>
            <person name="Zhao Q."/>
            <person name="Wortman J.R."/>
            <person name="Bidwell S.L."/>
            <person name="Alsmark U.C.M."/>
            <person name="Besteiro S."/>
            <person name="Sicheritz-Ponten T."/>
            <person name="Noel C.J."/>
            <person name="Dacks J.B."/>
            <person name="Foster P.G."/>
            <person name="Simillion C."/>
            <person name="Van de Peer Y."/>
            <person name="Miranda-Saavedra D."/>
            <person name="Barton G.J."/>
            <person name="Westrop G.D."/>
            <person name="Mueller S."/>
            <person name="Dessi D."/>
            <person name="Fiori P.L."/>
            <person name="Ren Q."/>
            <person name="Paulsen I."/>
            <person name="Zhang H."/>
            <person name="Bastida-Corcuera F.D."/>
            <person name="Simoes-Barbosa A."/>
            <person name="Brown M.T."/>
            <person name="Hayes R.D."/>
            <person name="Mukherjee M."/>
            <person name="Okumura C.Y."/>
            <person name="Schneider R."/>
            <person name="Smith A.J."/>
            <person name="Vanacova S."/>
            <person name="Villalvazo M."/>
            <person name="Haas B.J."/>
            <person name="Pertea M."/>
            <person name="Feldblyum T.V."/>
            <person name="Utterback T.R."/>
            <person name="Shu C.L."/>
            <person name="Osoegawa K."/>
            <person name="de Jong P.J."/>
            <person name="Hrdy I."/>
            <person name="Horvathova L."/>
            <person name="Zubacova Z."/>
            <person name="Dolezal P."/>
            <person name="Malik S.B."/>
            <person name="Logsdon J.M. Jr."/>
            <person name="Henze K."/>
            <person name="Gupta A."/>
            <person name="Wang C.C."/>
            <person name="Dunne R.L."/>
            <person name="Upcroft J.A."/>
            <person name="Upcroft P."/>
            <person name="White O."/>
            <person name="Salzberg S.L."/>
            <person name="Tang P."/>
            <person name="Chiu C.-H."/>
            <person name="Lee Y.-S."/>
            <person name="Embley T.M."/>
            <person name="Coombs G.H."/>
            <person name="Mottram J.C."/>
            <person name="Tachezy J."/>
            <person name="Fraser-Liggett C.M."/>
            <person name="Johnson P.J."/>
        </authorList>
    </citation>
    <scope>NUCLEOTIDE SEQUENCE [LARGE SCALE GENOMIC DNA]</scope>
    <source>
        <strain evidence="6">G3</strain>
    </source>
</reference>
<dbReference type="KEGG" id="tva:4772372"/>
<feature type="binding site" evidence="3">
    <location>
        <position position="41"/>
    </location>
    <ligand>
        <name>ATP</name>
        <dbReference type="ChEBI" id="CHEBI:30616"/>
    </ligand>
</feature>
<dbReference type="PROSITE" id="PS50011">
    <property type="entry name" value="PROTEIN_KINASE_DOM"/>
    <property type="match status" value="1"/>
</dbReference>
<evidence type="ECO:0000256" key="1">
    <source>
        <dbReference type="ARBA" id="ARBA00022741"/>
    </source>
</evidence>
<dbReference type="GO" id="GO:0005524">
    <property type="term" value="F:ATP binding"/>
    <property type="evidence" value="ECO:0007669"/>
    <property type="project" value="UniProtKB-UniRule"/>
</dbReference>
<dbReference type="PROSITE" id="PS00108">
    <property type="entry name" value="PROTEIN_KINASE_ST"/>
    <property type="match status" value="1"/>
</dbReference>
<sequence length="329" mass="36798">MLEKLPTVINNYTFLDIIGAGSYSVVYTVKSHKYNQVFAAKVSLIDSSVVAENGDIVDAEFNALTDLDHPNIIRVFDKFFCEDYFIIILEYFPGGTIQDMVNAGKSFSVRQIQNIGHDILDGLSLCHTRGFAHRDIKPSNIFVDAYGRPKLADFNLCSWLKPHQLVDQPCGTLAYVAFEVLKEEAYDPFKTDIFALGVTFYQMTFGKLPWSDDEIRSGNRKDPVFDSIVDLALVSLIKKMLDINPQNRPSALMLRDSQFFADGHTPIPLAHCMNPHEKILSVGSKGSFIPCLHKPVALKLSSKILIPRAGQVARQRRGSISGNCRLPKL</sequence>
<keyword evidence="6" id="KW-0418">Kinase</keyword>
<dbReference type="InterPro" id="IPR000719">
    <property type="entry name" value="Prot_kinase_dom"/>
</dbReference>
<dbReference type="GO" id="GO:0004674">
    <property type="term" value="F:protein serine/threonine kinase activity"/>
    <property type="evidence" value="ECO:0000318"/>
    <property type="project" value="GO_Central"/>
</dbReference>
<dbReference type="AlphaFoldDB" id="A2DYX4"/>
<dbReference type="InterPro" id="IPR011009">
    <property type="entry name" value="Kinase-like_dom_sf"/>
</dbReference>
<evidence type="ECO:0000313" key="6">
    <source>
        <dbReference type="EMBL" id="EAY14385.1"/>
    </source>
</evidence>
<dbReference type="OrthoDB" id="5337378at2759"/>
<dbReference type="EMBL" id="DS113271">
    <property type="protein sequence ID" value="EAY14385.1"/>
    <property type="molecule type" value="Genomic_DNA"/>
</dbReference>
<evidence type="ECO:0000256" key="4">
    <source>
        <dbReference type="RuleBase" id="RU000304"/>
    </source>
</evidence>
<keyword evidence="7" id="KW-1185">Reference proteome</keyword>
<dbReference type="RefSeq" id="XP_001326608.1">
    <property type="nucleotide sequence ID" value="XM_001326573.1"/>
</dbReference>
<keyword evidence="1 3" id="KW-0547">Nucleotide-binding</keyword>
<evidence type="ECO:0000256" key="2">
    <source>
        <dbReference type="ARBA" id="ARBA00022840"/>
    </source>
</evidence>
<gene>
    <name evidence="6" type="ORF">TVAG_255770</name>
</gene>
<dbReference type="VEuPathDB" id="TrichDB:TVAGG3_0869320"/>
<dbReference type="STRING" id="5722.A2DYX4"/>
<keyword evidence="2 3" id="KW-0067">ATP-binding</keyword>
<dbReference type="InterPro" id="IPR008271">
    <property type="entry name" value="Ser/Thr_kinase_AS"/>
</dbReference>
<dbReference type="PANTHER" id="PTHR24362">
    <property type="entry name" value="SERINE/THREONINE-PROTEIN KINASE NEK"/>
    <property type="match status" value="1"/>
</dbReference>
<dbReference type="InParanoid" id="A2DYX4"/>
<dbReference type="SMART" id="SM00220">
    <property type="entry name" value="S_TKc"/>
    <property type="match status" value="1"/>
</dbReference>
<dbReference type="Pfam" id="PF00069">
    <property type="entry name" value="Pkinase"/>
    <property type="match status" value="1"/>
</dbReference>
<comment type="similarity">
    <text evidence="4">Belongs to the protein kinase superfamily.</text>
</comment>